<keyword evidence="10" id="KW-0677">Repeat</keyword>
<dbReference type="GO" id="GO:0010106">
    <property type="term" value="P:cellular response to iron ion starvation"/>
    <property type="evidence" value="ECO:0007669"/>
    <property type="project" value="TreeGrafter"/>
</dbReference>
<keyword evidence="15" id="KW-0406">Ion transport</keyword>
<dbReference type="GeneID" id="26837163"/>
<evidence type="ECO:0000256" key="5">
    <source>
        <dbReference type="ARBA" id="ARBA00022475"/>
    </source>
</evidence>
<evidence type="ECO:0000256" key="13">
    <source>
        <dbReference type="ARBA" id="ARBA00023004"/>
    </source>
</evidence>
<comment type="subcellular location">
    <subcellularLocation>
        <location evidence="2">Cell membrane</location>
        <topology evidence="2">Single-pass membrane protein</topology>
    </subcellularLocation>
</comment>
<evidence type="ECO:0000256" key="3">
    <source>
        <dbReference type="ARBA" id="ARBA00010609"/>
    </source>
</evidence>
<dbReference type="GO" id="GO:0004322">
    <property type="term" value="F:ferroxidase activity"/>
    <property type="evidence" value="ECO:0007669"/>
    <property type="project" value="TreeGrafter"/>
</dbReference>
<dbReference type="InterPro" id="IPR001117">
    <property type="entry name" value="Cu-oxidase_2nd"/>
</dbReference>
<dbReference type="FunFam" id="2.60.40.420:FF:000022">
    <property type="entry name" value="FET5p Multicopper oxidase"/>
    <property type="match status" value="1"/>
</dbReference>
<evidence type="ECO:0000256" key="19">
    <source>
        <dbReference type="SAM" id="Phobius"/>
    </source>
</evidence>
<keyword evidence="11 19" id="KW-1133">Transmembrane helix</keyword>
<dbReference type="GO" id="GO:0005507">
    <property type="term" value="F:copper ion binding"/>
    <property type="evidence" value="ECO:0007669"/>
    <property type="project" value="InterPro"/>
</dbReference>
<dbReference type="CDD" id="cd13877">
    <property type="entry name" value="CuRO_2_Fet3p_like"/>
    <property type="match status" value="1"/>
</dbReference>
<evidence type="ECO:0000256" key="17">
    <source>
        <dbReference type="ARBA" id="ARBA00023180"/>
    </source>
</evidence>
<proteinExistence type="inferred from homology"/>
<dbReference type="EMBL" id="LMYN01000002">
    <property type="protein sequence ID" value="KSA04075.1"/>
    <property type="molecule type" value="Genomic_DNA"/>
</dbReference>
<evidence type="ECO:0000256" key="14">
    <source>
        <dbReference type="ARBA" id="ARBA00023008"/>
    </source>
</evidence>
<dbReference type="PANTHER" id="PTHR11709:SF361">
    <property type="entry name" value="IRON TRANSPORT MULTICOPPER OXIDASE FET3"/>
    <property type="match status" value="1"/>
</dbReference>
<dbReference type="InterPro" id="IPR002355">
    <property type="entry name" value="Cu_oxidase_Cu_BS"/>
</dbReference>
<evidence type="ECO:0000256" key="12">
    <source>
        <dbReference type="ARBA" id="ARBA00023002"/>
    </source>
</evidence>
<evidence type="ECO:0000256" key="11">
    <source>
        <dbReference type="ARBA" id="ARBA00022989"/>
    </source>
</evidence>
<dbReference type="Proteomes" id="UP000054251">
    <property type="component" value="Unassembled WGS sequence"/>
</dbReference>
<feature type="compositionally biased region" description="Basic and acidic residues" evidence="18">
    <location>
        <begin position="612"/>
        <end position="624"/>
    </location>
</feature>
<dbReference type="InterPro" id="IPR008972">
    <property type="entry name" value="Cupredoxin"/>
</dbReference>
<dbReference type="Pfam" id="PF00394">
    <property type="entry name" value="Cu-oxidase"/>
    <property type="match status" value="1"/>
</dbReference>
<evidence type="ECO:0000259" key="22">
    <source>
        <dbReference type="Pfam" id="PF07731"/>
    </source>
</evidence>
<feature type="domain" description="Plastocyanin-like" evidence="23">
    <location>
        <begin position="28"/>
        <end position="143"/>
    </location>
</feature>
<keyword evidence="12" id="KW-0560">Oxidoreductase</keyword>
<dbReference type="InterPro" id="IPR033138">
    <property type="entry name" value="Cu_oxidase_CS"/>
</dbReference>
<dbReference type="InterPro" id="IPR045087">
    <property type="entry name" value="Cu-oxidase_fam"/>
</dbReference>
<dbReference type="CDD" id="cd13899">
    <property type="entry name" value="CuRO_3_Fet3p"/>
    <property type="match status" value="1"/>
</dbReference>
<feature type="domain" description="Plastocyanin-like" evidence="22">
    <location>
        <begin position="359"/>
        <end position="498"/>
    </location>
</feature>
<dbReference type="FunFam" id="2.60.40.420:FF:000024">
    <property type="entry name" value="FET5p Multicopper oxidase"/>
    <property type="match status" value="1"/>
</dbReference>
<dbReference type="InterPro" id="IPR011706">
    <property type="entry name" value="Cu-oxidase_C"/>
</dbReference>
<evidence type="ECO:0000256" key="15">
    <source>
        <dbReference type="ARBA" id="ARBA00023065"/>
    </source>
</evidence>
<feature type="compositionally biased region" description="Acidic residues" evidence="18">
    <location>
        <begin position="595"/>
        <end position="604"/>
    </location>
</feature>
<keyword evidence="5" id="KW-1003">Cell membrane</keyword>
<dbReference type="OrthoDB" id="2121828at2759"/>
<evidence type="ECO:0000313" key="25">
    <source>
        <dbReference type="Proteomes" id="UP000054251"/>
    </source>
</evidence>
<comment type="caution">
    <text evidence="24">The sequence shown here is derived from an EMBL/GenBank/DDBJ whole genome shotgun (WGS) entry which is preliminary data.</text>
</comment>
<reference evidence="24 25" key="1">
    <citation type="submission" date="2015-11" db="EMBL/GenBank/DDBJ databases">
        <title>The genome of Debaryomyces fabryi.</title>
        <authorList>
            <person name="Tafer H."/>
            <person name="Lopandic K."/>
        </authorList>
    </citation>
    <scope>NUCLEOTIDE SEQUENCE [LARGE SCALE GENOMIC DNA]</scope>
    <source>
        <strain evidence="24 25">CBS 789</strain>
    </source>
</reference>
<dbReference type="SUPFAM" id="SSF49503">
    <property type="entry name" value="Cupredoxins"/>
    <property type="match status" value="3"/>
</dbReference>
<dbReference type="CDD" id="cd13851">
    <property type="entry name" value="CuRO_1_Fet3p"/>
    <property type="match status" value="1"/>
</dbReference>
<evidence type="ECO:0000256" key="7">
    <source>
        <dbReference type="ARBA" id="ARBA00022692"/>
    </source>
</evidence>
<keyword evidence="25" id="KW-1185">Reference proteome</keyword>
<dbReference type="PANTHER" id="PTHR11709">
    <property type="entry name" value="MULTI-COPPER OXIDASE"/>
    <property type="match status" value="1"/>
</dbReference>
<dbReference type="AlphaFoldDB" id="A0A0V1Q6G3"/>
<keyword evidence="14" id="KW-0186">Copper</keyword>
<feature type="chain" id="PRO_5006884620" description="Iron transport multicopper oxidase FET3" evidence="20">
    <location>
        <begin position="19"/>
        <end position="624"/>
    </location>
</feature>
<keyword evidence="17" id="KW-0325">Glycoprotein</keyword>
<evidence type="ECO:0000256" key="6">
    <source>
        <dbReference type="ARBA" id="ARBA00022496"/>
    </source>
</evidence>
<gene>
    <name evidence="24" type="ORF">AC631_00154</name>
</gene>
<comment type="cofactor">
    <cofactor evidence="1">
        <name>Cu cation</name>
        <dbReference type="ChEBI" id="CHEBI:23378"/>
    </cofactor>
</comment>
<dbReference type="Pfam" id="PF07732">
    <property type="entry name" value="Cu-oxidase_3"/>
    <property type="match status" value="1"/>
</dbReference>
<name>A0A0V1Q6G3_9ASCO</name>
<evidence type="ECO:0000313" key="24">
    <source>
        <dbReference type="EMBL" id="KSA04075.1"/>
    </source>
</evidence>
<comment type="similarity">
    <text evidence="3">Belongs to the multicopper oxidase family.</text>
</comment>
<evidence type="ECO:0000256" key="16">
    <source>
        <dbReference type="ARBA" id="ARBA00023136"/>
    </source>
</evidence>
<organism evidence="24 25">
    <name type="scientific">Debaryomyces fabryi</name>
    <dbReference type="NCBI Taxonomy" id="58627"/>
    <lineage>
        <taxon>Eukaryota</taxon>
        <taxon>Fungi</taxon>
        <taxon>Dikarya</taxon>
        <taxon>Ascomycota</taxon>
        <taxon>Saccharomycotina</taxon>
        <taxon>Pichiomycetes</taxon>
        <taxon>Debaryomycetaceae</taxon>
        <taxon>Debaryomyces</taxon>
    </lineage>
</organism>
<evidence type="ECO:0000256" key="4">
    <source>
        <dbReference type="ARBA" id="ARBA00022448"/>
    </source>
</evidence>
<evidence type="ECO:0000256" key="18">
    <source>
        <dbReference type="SAM" id="MobiDB-lite"/>
    </source>
</evidence>
<keyword evidence="7 19" id="KW-0812">Transmembrane</keyword>
<evidence type="ECO:0000256" key="10">
    <source>
        <dbReference type="ARBA" id="ARBA00022737"/>
    </source>
</evidence>
<keyword evidence="9 20" id="KW-0732">Signal</keyword>
<evidence type="ECO:0000256" key="2">
    <source>
        <dbReference type="ARBA" id="ARBA00004162"/>
    </source>
</evidence>
<dbReference type="RefSeq" id="XP_015470177.1">
    <property type="nucleotide sequence ID" value="XM_015608984.1"/>
</dbReference>
<dbReference type="GO" id="GO:0033215">
    <property type="term" value="P:reductive iron assimilation"/>
    <property type="evidence" value="ECO:0007669"/>
    <property type="project" value="TreeGrafter"/>
</dbReference>
<dbReference type="PROSITE" id="PS00080">
    <property type="entry name" value="MULTICOPPER_OXIDASE2"/>
    <property type="match status" value="1"/>
</dbReference>
<keyword evidence="6" id="KW-0410">Iron transport</keyword>
<sequence>MKLCELLFISFIVSLVNAKTHTWYFKTGWVDANPDGVQERKVIGFNDTWPLPTLRVKKGDRINLYLINGFDTANTSLHFHGMFQNGSSQMDGPEMVTQCPIPAGETMLYNFTVSDQVGTFWYHSHTKGQLGDGMRAPFIIEDDEYPFDFDEEVVLSLSDWYHDSSDDLIKTFLDRYNPTGAEPIPSNLLFNETRNNSWVVEPNKTYFVRIVNIGGFVTQYLWMEDHEFEVVEVDGIYVEKNKTDMLYITVAQRYGVLIKTKNSTDKNYAMMSKFDDTMLDVIPDELQLNSTNYIIYNEDKAKPEEYKVDSIDDFLDDFYLTPLNKEKLYDDADQTITVDLTMDNLGDGVNYAFFNNITYVKPKLPPLMTVLSSGEYATNELVYGTNTHTYVLQDNDVIDIVLNNGDTGRHPFHLHGHVFQLIARGSAVDDDDDPVTYADVEDDVEFPEYPMMRDTVYVEPQSYMVIRFKADNPGVWFFHCHIEWHLIQGLALVLVEAPLQIQDDPRQELQEDVKKHCEMLDMPYKGNAAGNSKDYLDLTGQNVQVKALPAGFTARGIVALVFSCVAGFLGIAMIAIYGMADIPDVEERVARDLDIDVNEEESDDTSTGAATAEERSSIVEERTH</sequence>
<keyword evidence="4" id="KW-0813">Transport</keyword>
<feature type="transmembrane region" description="Helical" evidence="19">
    <location>
        <begin position="556"/>
        <end position="578"/>
    </location>
</feature>
<evidence type="ECO:0000256" key="9">
    <source>
        <dbReference type="ARBA" id="ARBA00022729"/>
    </source>
</evidence>
<evidence type="ECO:0000259" key="23">
    <source>
        <dbReference type="Pfam" id="PF07732"/>
    </source>
</evidence>
<protein>
    <recommendedName>
        <fullName evidence="26">Iron transport multicopper oxidase FET3</fullName>
    </recommendedName>
</protein>
<feature type="domain" description="Plastocyanin-like" evidence="21">
    <location>
        <begin position="151"/>
        <end position="296"/>
    </location>
</feature>
<dbReference type="GO" id="GO:0033573">
    <property type="term" value="C:high-affinity iron permease complex"/>
    <property type="evidence" value="ECO:0007669"/>
    <property type="project" value="TreeGrafter"/>
</dbReference>
<evidence type="ECO:0000256" key="1">
    <source>
        <dbReference type="ARBA" id="ARBA00001935"/>
    </source>
</evidence>
<dbReference type="FunFam" id="2.60.40.420:FF:000025">
    <property type="entry name" value="FET5p Multicopper oxidase"/>
    <property type="match status" value="1"/>
</dbReference>
<evidence type="ECO:0000256" key="20">
    <source>
        <dbReference type="SAM" id="SignalP"/>
    </source>
</evidence>
<dbReference type="InterPro" id="IPR044130">
    <property type="entry name" value="CuRO_2_Fet3-like"/>
</dbReference>
<evidence type="ECO:0008006" key="26">
    <source>
        <dbReference type="Google" id="ProtNLM"/>
    </source>
</evidence>
<keyword evidence="8" id="KW-0479">Metal-binding</keyword>
<feature type="region of interest" description="Disordered" evidence="18">
    <location>
        <begin position="594"/>
        <end position="624"/>
    </location>
</feature>
<accession>A0A0V1Q6G3</accession>
<feature type="signal peptide" evidence="20">
    <location>
        <begin position="1"/>
        <end position="18"/>
    </location>
</feature>
<evidence type="ECO:0000259" key="21">
    <source>
        <dbReference type="Pfam" id="PF00394"/>
    </source>
</evidence>
<evidence type="ECO:0000256" key="8">
    <source>
        <dbReference type="ARBA" id="ARBA00022723"/>
    </source>
</evidence>
<dbReference type="PROSITE" id="PS00079">
    <property type="entry name" value="MULTICOPPER_OXIDASE1"/>
    <property type="match status" value="1"/>
</dbReference>
<dbReference type="Pfam" id="PF07731">
    <property type="entry name" value="Cu-oxidase_2"/>
    <property type="match status" value="1"/>
</dbReference>
<dbReference type="Gene3D" id="2.60.40.420">
    <property type="entry name" value="Cupredoxins - blue copper proteins"/>
    <property type="match status" value="3"/>
</dbReference>
<dbReference type="InterPro" id="IPR011707">
    <property type="entry name" value="Cu-oxidase-like_N"/>
</dbReference>
<keyword evidence="16 19" id="KW-0472">Membrane</keyword>
<keyword evidence="13" id="KW-0408">Iron</keyword>